<dbReference type="AlphaFoldDB" id="B5XHK4"/>
<dbReference type="RefSeq" id="WP_011997369.1">
    <property type="nucleotide sequence ID" value="NC_009727.1"/>
</dbReference>
<sequence length="51" mass="5547">MGCACEAQQKERKTIQYRRVLPKGSSELNKDDCFGVILLGFASSAQPTALS</sequence>
<dbReference type="Proteomes" id="UP000008555">
    <property type="component" value="Chromosome"/>
</dbReference>
<dbReference type="KEGG" id="cbd:CBUD_2007b"/>
<accession>B5XHK4</accession>
<dbReference type="HOGENOM" id="CLU_3097887_0_0_6"/>
<proteinExistence type="predicted"/>
<gene>
    <name evidence="1" type="ORF">CBUD_2007b</name>
</gene>
<evidence type="ECO:0000313" key="2">
    <source>
        <dbReference type="Proteomes" id="UP000008555"/>
    </source>
</evidence>
<evidence type="ECO:0000313" key="1">
    <source>
        <dbReference type="EMBL" id="ACI23224.1"/>
    </source>
</evidence>
<organism evidence="1 2">
    <name type="scientific">Coxiella burnetii (strain Dugway 5J108-111)</name>
    <dbReference type="NCBI Taxonomy" id="434922"/>
    <lineage>
        <taxon>Bacteria</taxon>
        <taxon>Pseudomonadati</taxon>
        <taxon>Pseudomonadota</taxon>
        <taxon>Gammaproteobacteria</taxon>
        <taxon>Legionellales</taxon>
        <taxon>Coxiellaceae</taxon>
        <taxon>Coxiella</taxon>
    </lineage>
</organism>
<reference evidence="1 2" key="1">
    <citation type="journal article" date="2009" name="Infect. Immun.">
        <title>Comparative genomics reveal extensive transposon-mediated genomic plasticity and diversity among potential effector proteins within the genus Coxiella.</title>
        <authorList>
            <person name="Beare P.A."/>
            <person name="Unsworth N."/>
            <person name="Andoh M."/>
            <person name="Voth D.E."/>
            <person name="Omsland A."/>
            <person name="Gilk S.D."/>
            <person name="Williams K.P."/>
            <person name="Sobral B.W."/>
            <person name="Kupko J.J.III."/>
            <person name="Porcella S.F."/>
            <person name="Samuel J.E."/>
            <person name="Heinzen R.A."/>
        </authorList>
    </citation>
    <scope>NUCLEOTIDE SEQUENCE [LARGE SCALE GENOMIC DNA]</scope>
    <source>
        <strain evidence="1 2">Dugway 5J108-111</strain>
    </source>
</reference>
<protein>
    <submittedName>
        <fullName evidence="1">Uncharacterized protein</fullName>
    </submittedName>
</protein>
<name>B5XHK4_COXBN</name>
<dbReference type="EMBL" id="CP000733">
    <property type="protein sequence ID" value="ACI23224.1"/>
    <property type="molecule type" value="Genomic_DNA"/>
</dbReference>